<gene>
    <name evidence="1" type="ORF">PCOR1329_LOCUS53631</name>
</gene>
<accession>A0ABN9V1A2</accession>
<sequence>AAASSDSTREFIDAARSGSTGRWAPAANASTRAPFYKDQLLTIMKDMLSMGPVREAVEQIWLKLNSSSNSVVGDGLDDAAALVADYADRAGDWLTPFADSIRGAAEMWLDKSVDMDYVFECGVGDVSDSAGVETKQEIAREVQRGLLLKTSTEARVTAKFEAALLDFDEVLRSGAAPSAQKVKTFDSVLSRRGASEHSCNSESQNVFMTCTMKTAALKEVSLDLSWHEVIGLLVEASTFYYGADLAHVREMVQAVMAALTDVQSVKNATEYCDADDWGPTWKTFAEIVLRYRFGLGKLLRALRCPASPG</sequence>
<proteinExistence type="predicted"/>
<reference evidence="1" key="1">
    <citation type="submission" date="2023-10" db="EMBL/GenBank/DDBJ databases">
        <authorList>
            <person name="Chen Y."/>
            <person name="Shah S."/>
            <person name="Dougan E. K."/>
            <person name="Thang M."/>
            <person name="Chan C."/>
        </authorList>
    </citation>
    <scope>NUCLEOTIDE SEQUENCE [LARGE SCALE GENOMIC DNA]</scope>
</reference>
<keyword evidence="2" id="KW-1185">Reference proteome</keyword>
<dbReference type="EMBL" id="CAUYUJ010016538">
    <property type="protein sequence ID" value="CAK0866453.1"/>
    <property type="molecule type" value="Genomic_DNA"/>
</dbReference>
<organism evidence="1 2">
    <name type="scientific">Prorocentrum cordatum</name>
    <dbReference type="NCBI Taxonomy" id="2364126"/>
    <lineage>
        <taxon>Eukaryota</taxon>
        <taxon>Sar</taxon>
        <taxon>Alveolata</taxon>
        <taxon>Dinophyceae</taxon>
        <taxon>Prorocentrales</taxon>
        <taxon>Prorocentraceae</taxon>
        <taxon>Prorocentrum</taxon>
    </lineage>
</organism>
<feature type="non-terminal residue" evidence="1">
    <location>
        <position position="309"/>
    </location>
</feature>
<feature type="non-terminal residue" evidence="1">
    <location>
        <position position="1"/>
    </location>
</feature>
<protein>
    <submittedName>
        <fullName evidence="1">Uncharacterized protein</fullName>
    </submittedName>
</protein>
<name>A0ABN9V1A2_9DINO</name>
<evidence type="ECO:0000313" key="1">
    <source>
        <dbReference type="EMBL" id="CAK0866453.1"/>
    </source>
</evidence>
<evidence type="ECO:0000313" key="2">
    <source>
        <dbReference type="Proteomes" id="UP001189429"/>
    </source>
</evidence>
<comment type="caution">
    <text evidence="1">The sequence shown here is derived from an EMBL/GenBank/DDBJ whole genome shotgun (WGS) entry which is preliminary data.</text>
</comment>
<dbReference type="Proteomes" id="UP001189429">
    <property type="component" value="Unassembled WGS sequence"/>
</dbReference>